<dbReference type="SUPFAM" id="SSF52540">
    <property type="entry name" value="P-loop containing nucleoside triphosphate hydrolases"/>
    <property type="match status" value="1"/>
</dbReference>
<dbReference type="Pfam" id="PF13476">
    <property type="entry name" value="AAA_23"/>
    <property type="match status" value="1"/>
</dbReference>
<evidence type="ECO:0000313" key="3">
    <source>
        <dbReference type="Proteomes" id="UP001609932"/>
    </source>
</evidence>
<gene>
    <name evidence="2" type="ORF">ACEVAQ_02125</name>
</gene>
<feature type="domain" description="Rad50/SbcC-type AAA" evidence="1">
    <location>
        <begin position="87"/>
        <end position="160"/>
    </location>
</feature>
<dbReference type="RefSeq" id="WP_395272089.1">
    <property type="nucleotide sequence ID" value="NZ_JBHEGD010000001.1"/>
</dbReference>
<name>A0ABW7M9P5_9GAMM</name>
<dbReference type="Gene3D" id="3.40.50.300">
    <property type="entry name" value="P-loop containing nucleotide triphosphate hydrolases"/>
    <property type="match status" value="1"/>
</dbReference>
<dbReference type="EMBL" id="JBHEGD010000001">
    <property type="protein sequence ID" value="MFH6597519.1"/>
    <property type="molecule type" value="Genomic_DNA"/>
</dbReference>
<protein>
    <submittedName>
        <fullName evidence="2">AAA family ATPase</fullName>
    </submittedName>
</protein>
<reference evidence="2 3" key="1">
    <citation type="submission" date="2024-09" db="EMBL/GenBank/DDBJ databases">
        <title>Elucidation of the Bokeelamides from Bacteria Associated with Moon Snail Egg Collars.</title>
        <authorList>
            <person name="Campbell R."/>
            <person name="Piedl K."/>
            <person name="Mevers E."/>
        </authorList>
    </citation>
    <scope>NUCLEOTIDE SEQUENCE [LARGE SCALE GENOMIC DNA]</scope>
    <source>
        <strain evidence="2 3">EM133</strain>
    </source>
</reference>
<proteinExistence type="predicted"/>
<organism evidence="2 3">
    <name type="scientific">Ectopseudomonas khazarica</name>
    <dbReference type="NCBI Taxonomy" id="2502979"/>
    <lineage>
        <taxon>Bacteria</taxon>
        <taxon>Pseudomonadati</taxon>
        <taxon>Pseudomonadota</taxon>
        <taxon>Gammaproteobacteria</taxon>
        <taxon>Pseudomonadales</taxon>
        <taxon>Pseudomonadaceae</taxon>
        <taxon>Ectopseudomonas</taxon>
    </lineage>
</organism>
<evidence type="ECO:0000259" key="1">
    <source>
        <dbReference type="Pfam" id="PF13476"/>
    </source>
</evidence>
<evidence type="ECO:0000313" key="2">
    <source>
        <dbReference type="EMBL" id="MFH6597519.1"/>
    </source>
</evidence>
<dbReference type="Proteomes" id="UP001609932">
    <property type="component" value="Unassembled WGS sequence"/>
</dbReference>
<dbReference type="InterPro" id="IPR038729">
    <property type="entry name" value="Rad50/SbcC_AAA"/>
</dbReference>
<accession>A0ABW7M9P5</accession>
<comment type="caution">
    <text evidence="2">The sequence shown here is derived from an EMBL/GenBank/DDBJ whole genome shotgun (WGS) entry which is preliminary data.</text>
</comment>
<sequence>MNSYQTIVEWASKELPEWEADLVRRLLEDSHLSPEQLEQVSKNALHAFDINQSSETKECHPPAYVLEGSDASATSSPIKLCEISLVKNINAIHCDAKLPFGHSGITLIYGENGSGKSGYSRILKNACFAKHVESNLLCNIYKPKTNDQSAQIVFIKNDSRESWTWKPGSSHADLSLINVFDTECGKTLLDSNNRVTYKPRGADIFDHISQVIESVKSVF</sequence>
<dbReference type="InterPro" id="IPR027417">
    <property type="entry name" value="P-loop_NTPase"/>
</dbReference>
<keyword evidence="3" id="KW-1185">Reference proteome</keyword>